<comment type="subunit">
    <text evidence="11">Homodimer.</text>
</comment>
<dbReference type="InterPro" id="IPR036410">
    <property type="entry name" value="HSP_DnaJ_Cys-rich_dom_sf"/>
</dbReference>
<feature type="binding site" evidence="11">
    <location>
        <position position="161"/>
    </location>
    <ligand>
        <name>Zn(2+)</name>
        <dbReference type="ChEBI" id="CHEBI:29105"/>
        <label>1</label>
    </ligand>
</feature>
<dbReference type="Gene3D" id="2.10.230.10">
    <property type="entry name" value="Heat shock protein DnaJ, cysteine-rich domain"/>
    <property type="match status" value="1"/>
</dbReference>
<keyword evidence="8 11" id="KW-0143">Chaperone</keyword>
<evidence type="ECO:0000256" key="2">
    <source>
        <dbReference type="ARBA" id="ARBA00022705"/>
    </source>
</evidence>
<dbReference type="GO" id="GO:0009408">
    <property type="term" value="P:response to heat"/>
    <property type="evidence" value="ECO:0007669"/>
    <property type="project" value="InterPro"/>
</dbReference>
<evidence type="ECO:0000313" key="16">
    <source>
        <dbReference type="Proteomes" id="UP000178723"/>
    </source>
</evidence>
<feature type="zinc finger region" description="CR-type" evidence="12">
    <location>
        <begin position="148"/>
        <end position="230"/>
    </location>
</feature>
<dbReference type="InterPro" id="IPR012724">
    <property type="entry name" value="DnaJ"/>
</dbReference>
<dbReference type="EMBL" id="MGEP01000054">
    <property type="protein sequence ID" value="OGL86039.1"/>
    <property type="molecule type" value="Genomic_DNA"/>
</dbReference>
<keyword evidence="5 11" id="KW-0863">Zinc-finger</keyword>
<evidence type="ECO:0000256" key="9">
    <source>
        <dbReference type="ARBA" id="ARBA00061004"/>
    </source>
</evidence>
<dbReference type="CDD" id="cd06257">
    <property type="entry name" value="DnaJ"/>
    <property type="match status" value="1"/>
</dbReference>
<reference evidence="15 16" key="1">
    <citation type="journal article" date="2016" name="Nat. Commun.">
        <title>Thousands of microbial genomes shed light on interconnected biogeochemical processes in an aquifer system.</title>
        <authorList>
            <person name="Anantharaman K."/>
            <person name="Brown C.T."/>
            <person name="Hug L.A."/>
            <person name="Sharon I."/>
            <person name="Castelle C.J."/>
            <person name="Probst A.J."/>
            <person name="Thomas B.C."/>
            <person name="Singh A."/>
            <person name="Wilkins M.J."/>
            <person name="Karaoz U."/>
            <person name="Brodie E.L."/>
            <person name="Williams K.H."/>
            <person name="Hubbard S.S."/>
            <person name="Banfield J.F."/>
        </authorList>
    </citation>
    <scope>NUCLEOTIDE SEQUENCE [LARGE SCALE GENOMIC DNA]</scope>
</reference>
<keyword evidence="4 11" id="KW-0677">Repeat</keyword>
<comment type="similarity">
    <text evidence="9 11">Belongs to the DnaJ family.</text>
</comment>
<feature type="binding site" evidence="11">
    <location>
        <position position="178"/>
    </location>
    <ligand>
        <name>Zn(2+)</name>
        <dbReference type="ChEBI" id="CHEBI:29105"/>
        <label>2</label>
    </ligand>
</feature>
<evidence type="ECO:0000256" key="11">
    <source>
        <dbReference type="HAMAP-Rule" id="MF_01152"/>
    </source>
</evidence>
<organism evidence="15 16">
    <name type="scientific">Candidatus Uhrbacteria bacterium RIFCSPLOWO2_02_FULL_48_12</name>
    <dbReference type="NCBI Taxonomy" id="1802407"/>
    <lineage>
        <taxon>Bacteria</taxon>
        <taxon>Candidatus Uhriibacteriota</taxon>
    </lineage>
</organism>
<dbReference type="PROSITE" id="PS50076">
    <property type="entry name" value="DNAJ_2"/>
    <property type="match status" value="1"/>
</dbReference>
<dbReference type="GO" id="GO:0005737">
    <property type="term" value="C:cytoplasm"/>
    <property type="evidence" value="ECO:0007669"/>
    <property type="project" value="UniProtKB-SubCell"/>
</dbReference>
<feature type="domain" description="J" evidence="13">
    <location>
        <begin position="4"/>
        <end position="73"/>
    </location>
</feature>
<comment type="subcellular location">
    <subcellularLocation>
        <location evidence="11">Cytoplasm</location>
    </subcellularLocation>
</comment>
<feature type="binding site" evidence="11">
    <location>
        <position position="181"/>
    </location>
    <ligand>
        <name>Zn(2+)</name>
        <dbReference type="ChEBI" id="CHEBI:29105"/>
        <label>2</label>
    </ligand>
</feature>
<evidence type="ECO:0000256" key="10">
    <source>
        <dbReference type="ARBA" id="ARBA00067609"/>
    </source>
</evidence>
<keyword evidence="7 11" id="KW-0346">Stress response</keyword>
<dbReference type="FunFam" id="2.60.260.20:FF:000005">
    <property type="entry name" value="Chaperone protein dnaJ 1, mitochondrial"/>
    <property type="match status" value="1"/>
</dbReference>
<dbReference type="CDD" id="cd10719">
    <property type="entry name" value="DnaJ_zf"/>
    <property type="match status" value="1"/>
</dbReference>
<keyword evidence="3 11" id="KW-0479">Metal-binding</keyword>
<dbReference type="Gene3D" id="1.10.287.110">
    <property type="entry name" value="DnaJ domain"/>
    <property type="match status" value="1"/>
</dbReference>
<dbReference type="Pfam" id="PF00684">
    <property type="entry name" value="DnaJ_CXXCXGXG"/>
    <property type="match status" value="1"/>
</dbReference>
<feature type="binding site" evidence="11">
    <location>
        <position position="164"/>
    </location>
    <ligand>
        <name>Zn(2+)</name>
        <dbReference type="ChEBI" id="CHEBI:29105"/>
        <label>1</label>
    </ligand>
</feature>
<evidence type="ECO:0000256" key="8">
    <source>
        <dbReference type="ARBA" id="ARBA00023186"/>
    </source>
</evidence>
<dbReference type="GO" id="GO:0006260">
    <property type="term" value="P:DNA replication"/>
    <property type="evidence" value="ECO:0007669"/>
    <property type="project" value="UniProtKB-KW"/>
</dbReference>
<gene>
    <name evidence="11" type="primary">dnaJ</name>
    <name evidence="15" type="ORF">A3I40_03205</name>
</gene>
<evidence type="ECO:0000259" key="14">
    <source>
        <dbReference type="PROSITE" id="PS51188"/>
    </source>
</evidence>
<dbReference type="InterPro" id="IPR036869">
    <property type="entry name" value="J_dom_sf"/>
</dbReference>
<dbReference type="Proteomes" id="UP000178723">
    <property type="component" value="Unassembled WGS sequence"/>
</dbReference>
<dbReference type="PRINTS" id="PR00625">
    <property type="entry name" value="JDOMAIN"/>
</dbReference>
<dbReference type="GO" id="GO:0008270">
    <property type="term" value="F:zinc ion binding"/>
    <property type="evidence" value="ECO:0007669"/>
    <property type="project" value="UniProtKB-UniRule"/>
</dbReference>
<feature type="binding site" evidence="11">
    <location>
        <position position="207"/>
    </location>
    <ligand>
        <name>Zn(2+)</name>
        <dbReference type="ChEBI" id="CHEBI:29105"/>
        <label>2</label>
    </ligand>
</feature>
<dbReference type="InterPro" id="IPR018253">
    <property type="entry name" value="DnaJ_domain_CS"/>
</dbReference>
<dbReference type="PROSITE" id="PS00636">
    <property type="entry name" value="DNAJ_1"/>
    <property type="match status" value="1"/>
</dbReference>
<accession>A0A1F7V6C3</accession>
<comment type="cofactor">
    <cofactor evidence="11">
        <name>Zn(2+)</name>
        <dbReference type="ChEBI" id="CHEBI:29105"/>
    </cofactor>
    <text evidence="11">Binds 2 Zn(2+) ions per monomer.</text>
</comment>
<feature type="binding site" evidence="11">
    <location>
        <position position="221"/>
    </location>
    <ligand>
        <name>Zn(2+)</name>
        <dbReference type="ChEBI" id="CHEBI:29105"/>
        <label>1</label>
    </ligand>
</feature>
<dbReference type="InterPro" id="IPR008971">
    <property type="entry name" value="HSP40/DnaJ_pept-bd"/>
</dbReference>
<dbReference type="STRING" id="1802407.A3I40_03205"/>
<dbReference type="Gene3D" id="2.60.260.20">
    <property type="entry name" value="Urease metallochaperone UreE, N-terminal domain"/>
    <property type="match status" value="2"/>
</dbReference>
<evidence type="ECO:0000256" key="7">
    <source>
        <dbReference type="ARBA" id="ARBA00023016"/>
    </source>
</evidence>
<dbReference type="GO" id="GO:0031072">
    <property type="term" value="F:heat shock protein binding"/>
    <property type="evidence" value="ECO:0007669"/>
    <property type="project" value="InterPro"/>
</dbReference>
<dbReference type="AlphaFoldDB" id="A0A1F7V6C3"/>
<dbReference type="PANTHER" id="PTHR43096">
    <property type="entry name" value="DNAJ HOMOLOG 1, MITOCHONDRIAL-RELATED"/>
    <property type="match status" value="1"/>
</dbReference>
<dbReference type="GO" id="GO:0051082">
    <property type="term" value="F:unfolded protein binding"/>
    <property type="evidence" value="ECO:0007669"/>
    <property type="project" value="UniProtKB-UniRule"/>
</dbReference>
<comment type="caution">
    <text evidence="11">Lacks conserved residue(s) required for the propagation of feature annotation.</text>
</comment>
<dbReference type="GO" id="GO:0005524">
    <property type="term" value="F:ATP binding"/>
    <property type="evidence" value="ECO:0007669"/>
    <property type="project" value="InterPro"/>
</dbReference>
<feature type="binding site" evidence="11">
    <location>
        <position position="218"/>
    </location>
    <ligand>
        <name>Zn(2+)</name>
        <dbReference type="ChEBI" id="CHEBI:29105"/>
        <label>1</label>
    </ligand>
</feature>
<evidence type="ECO:0000256" key="6">
    <source>
        <dbReference type="ARBA" id="ARBA00022833"/>
    </source>
</evidence>
<comment type="function">
    <text evidence="11">Participates actively in the response to hyperosmotic and heat shock by preventing the aggregation of stress-denatured proteins and by disaggregating proteins, also in an autonomous, DnaK-independent fashion. Unfolded proteins bind initially to DnaJ; upon interaction with the DnaJ-bound protein, DnaK hydrolyzes its bound ATP, resulting in the formation of a stable complex. GrpE releases ADP from DnaK; ATP binding to DnaK triggers the release of the substrate protein, thus completing the reaction cycle. Several rounds of ATP-dependent interactions between DnaJ, DnaK and GrpE are required for fully efficient folding. Also involved, together with DnaK and GrpE, in the DNA replication of plasmids through activation of initiation proteins.</text>
</comment>
<proteinExistence type="inferred from homology"/>
<evidence type="ECO:0000256" key="4">
    <source>
        <dbReference type="ARBA" id="ARBA00022737"/>
    </source>
</evidence>
<dbReference type="InterPro" id="IPR002939">
    <property type="entry name" value="DnaJ_C"/>
</dbReference>
<name>A0A1F7V6C3_9BACT</name>
<evidence type="ECO:0000313" key="15">
    <source>
        <dbReference type="EMBL" id="OGL86039.1"/>
    </source>
</evidence>
<dbReference type="GO" id="GO:0042026">
    <property type="term" value="P:protein refolding"/>
    <property type="evidence" value="ECO:0007669"/>
    <property type="project" value="TreeGrafter"/>
</dbReference>
<sequence length="368" mass="40194">MAKDYYAILGVSKNASTDEIKKAYRKLAHEFHPDKAGHDAKKKEHSEKKFKEINEAYQILSDPEKRKQFDQFGTTFEDARRNGAGFGGFGDFGFGQTGNVNIDFEDLEDLFSGAFGFGRARQGTRARGVAGRDIEVSLTINFREAVFGARKEISLYKTVTCANCKSTGADPKSKIITCSTCNGQGQIESVQNTIFGQFRSVRACSACGGQGSRAEKACGACAGTSVVKETVALKIDIPAGINDSEVIQLSGQGEAGRLGAKSGDLYIKVRVQADEKFERRKDDIWTKLKISFAEAALGTTKEIDTLDGTVRLTIPEGTQSGKVLRLTDKGVPHLKGRGRGDHYIEVVVVTPTRLSKRQRELLREMETG</sequence>
<dbReference type="Pfam" id="PF00226">
    <property type="entry name" value="DnaJ"/>
    <property type="match status" value="1"/>
</dbReference>
<evidence type="ECO:0000256" key="12">
    <source>
        <dbReference type="PROSITE-ProRule" id="PRU00546"/>
    </source>
</evidence>
<dbReference type="HAMAP" id="MF_01152">
    <property type="entry name" value="DnaJ"/>
    <property type="match status" value="1"/>
</dbReference>
<evidence type="ECO:0000256" key="3">
    <source>
        <dbReference type="ARBA" id="ARBA00022723"/>
    </source>
</evidence>
<dbReference type="CDD" id="cd10747">
    <property type="entry name" value="DnaJ_C"/>
    <property type="match status" value="1"/>
</dbReference>
<comment type="domain">
    <text evidence="11">The J domain is necessary and sufficient to stimulate DnaK ATPase activity. Zinc center 1 plays an important role in the autonomous, DnaK-independent chaperone activity of DnaJ. Zinc center 2 is essential for interaction with DnaK and for DnaJ activity.</text>
</comment>
<feature type="binding site" evidence="11">
    <location>
        <position position="204"/>
    </location>
    <ligand>
        <name>Zn(2+)</name>
        <dbReference type="ChEBI" id="CHEBI:29105"/>
        <label>2</label>
    </ligand>
</feature>
<comment type="caution">
    <text evidence="15">The sequence shown here is derived from an EMBL/GenBank/DDBJ whole genome shotgun (WGS) entry which is preliminary data.</text>
</comment>
<dbReference type="InterPro" id="IPR001623">
    <property type="entry name" value="DnaJ_domain"/>
</dbReference>
<dbReference type="NCBIfam" id="NF008035">
    <property type="entry name" value="PRK10767.1"/>
    <property type="match status" value="1"/>
</dbReference>
<evidence type="ECO:0000256" key="1">
    <source>
        <dbReference type="ARBA" id="ARBA00022490"/>
    </source>
</evidence>
<keyword evidence="6 11" id="KW-0862">Zinc</keyword>
<evidence type="ECO:0000256" key="5">
    <source>
        <dbReference type="ARBA" id="ARBA00022771"/>
    </source>
</evidence>
<protein>
    <recommendedName>
        <fullName evidence="10 11">Chaperone protein DnaJ</fullName>
    </recommendedName>
</protein>
<dbReference type="SUPFAM" id="SSF57938">
    <property type="entry name" value="DnaJ/Hsp40 cysteine-rich domain"/>
    <property type="match status" value="1"/>
</dbReference>
<dbReference type="Pfam" id="PF01556">
    <property type="entry name" value="DnaJ_C"/>
    <property type="match status" value="1"/>
</dbReference>
<dbReference type="SUPFAM" id="SSF46565">
    <property type="entry name" value="Chaperone J-domain"/>
    <property type="match status" value="1"/>
</dbReference>
<dbReference type="SMART" id="SM00271">
    <property type="entry name" value="DnaJ"/>
    <property type="match status" value="1"/>
</dbReference>
<feature type="domain" description="CR-type" evidence="14">
    <location>
        <begin position="148"/>
        <end position="230"/>
    </location>
</feature>
<dbReference type="FunFam" id="2.10.230.10:FF:000002">
    <property type="entry name" value="Molecular chaperone DnaJ"/>
    <property type="match status" value="1"/>
</dbReference>
<keyword evidence="1 11" id="KW-0963">Cytoplasm</keyword>
<keyword evidence="2 11" id="KW-0235">DNA replication</keyword>
<evidence type="ECO:0000259" key="13">
    <source>
        <dbReference type="PROSITE" id="PS50076"/>
    </source>
</evidence>
<dbReference type="PANTHER" id="PTHR43096:SF48">
    <property type="entry name" value="CHAPERONE PROTEIN DNAJ"/>
    <property type="match status" value="1"/>
</dbReference>
<dbReference type="InterPro" id="IPR001305">
    <property type="entry name" value="HSP_DnaJ_Cys-rich_dom"/>
</dbReference>
<dbReference type="NCBIfam" id="TIGR02349">
    <property type="entry name" value="DnaJ_bact"/>
    <property type="match status" value="1"/>
</dbReference>
<dbReference type="PROSITE" id="PS51188">
    <property type="entry name" value="ZF_CR"/>
    <property type="match status" value="1"/>
</dbReference>
<dbReference type="SUPFAM" id="SSF49493">
    <property type="entry name" value="HSP40/DnaJ peptide-binding domain"/>
    <property type="match status" value="2"/>
</dbReference>